<proteinExistence type="inferred from homology"/>
<feature type="transmembrane region" description="Helical" evidence="10">
    <location>
        <begin position="327"/>
        <end position="348"/>
    </location>
</feature>
<dbReference type="InterPro" id="IPR022764">
    <property type="entry name" value="Peptidase_S54_rhomboid_dom"/>
</dbReference>
<keyword evidence="5 10" id="KW-0812">Transmembrane</keyword>
<comment type="subcellular location">
    <subcellularLocation>
        <location evidence="2 10">Membrane</location>
        <topology evidence="2 10">Multi-pass membrane protein</topology>
    </subcellularLocation>
</comment>
<comment type="function">
    <text evidence="10">Serine protease involved in intramembrane proteolysis.</text>
</comment>
<keyword evidence="4 10" id="KW-0645">Protease</keyword>
<comment type="catalytic activity">
    <reaction evidence="1 10">
        <text>Cleaves type-1 transmembrane domains using a catalytic dyad composed of serine and histidine that are contributed by different transmembrane domains.</text>
        <dbReference type="EC" id="3.4.21.105"/>
    </reaction>
</comment>
<dbReference type="InterPro" id="IPR002610">
    <property type="entry name" value="Peptidase_S54_rhomboid-like"/>
</dbReference>
<feature type="domain" description="Peptidase S54 rhomboid" evidence="12">
    <location>
        <begin position="184"/>
        <end position="311"/>
    </location>
</feature>
<feature type="transmembrane region" description="Helical" evidence="10">
    <location>
        <begin position="184"/>
        <end position="203"/>
    </location>
</feature>
<evidence type="ECO:0000256" key="11">
    <source>
        <dbReference type="SAM" id="MobiDB-lite"/>
    </source>
</evidence>
<evidence type="ECO:0000256" key="4">
    <source>
        <dbReference type="ARBA" id="ARBA00022670"/>
    </source>
</evidence>
<evidence type="ECO:0000256" key="6">
    <source>
        <dbReference type="ARBA" id="ARBA00022801"/>
    </source>
</evidence>
<dbReference type="Pfam" id="PF01694">
    <property type="entry name" value="Rhomboid"/>
    <property type="match status" value="1"/>
</dbReference>
<dbReference type="STRING" id="2020962.A0A2N1JE59"/>
<comment type="similarity">
    <text evidence="3 10">Belongs to the peptidase S54 family.</text>
</comment>
<evidence type="ECO:0000256" key="10">
    <source>
        <dbReference type="RuleBase" id="RU362115"/>
    </source>
</evidence>
<name>A0A2N1JE59_9BASI</name>
<feature type="transmembrane region" description="Helical" evidence="10">
    <location>
        <begin position="75"/>
        <end position="96"/>
    </location>
</feature>
<dbReference type="Gene3D" id="1.20.1540.10">
    <property type="entry name" value="Rhomboid-like"/>
    <property type="match status" value="1"/>
</dbReference>
<feature type="transmembrane region" description="Helical" evidence="10">
    <location>
        <begin position="273"/>
        <end position="292"/>
    </location>
</feature>
<sequence length="388" mass="42393">MHESGFSDDKFDEARSFDNRIYADVAFMGNMQPDTETGDGNGKSTAKNGRFPWSNPDLLQRQINSRQQGIGRQRYPIVSWILAVGVLAAFIAELILSKQKTGQAVQTKPHLQPMIGPPPEFLISFGARFVPCMRKIPGLSVNNELPCLEYTTSDSQFFKPSQLCSLAEICGLKDPQNPNQAYRFFIHSGFIHILFNLIVLLTLCCQIEKLIGSLAYLIVFFAGGIGGNLLGGNFGLIGQPAVGASGSIYACISLEIVDLMYNAKYEANAKTRAIVSIVFAIIGLGLGLLPGIDNFSHIGGFCLGILGGLFFAPSIHATRKHMIITWVLRLLALALLIAYFVSLPLNFYQSDDPTNTCHWCRYLSCLPVFESCNGFGIVTTTPDGQSST</sequence>
<evidence type="ECO:0000256" key="8">
    <source>
        <dbReference type="ARBA" id="ARBA00022989"/>
    </source>
</evidence>
<dbReference type="PANTHER" id="PTHR22936:SF69">
    <property type="entry name" value="RHOMBOID-LIKE PROTEIN"/>
    <property type="match status" value="1"/>
</dbReference>
<evidence type="ECO:0000259" key="12">
    <source>
        <dbReference type="Pfam" id="PF01694"/>
    </source>
</evidence>
<dbReference type="GO" id="GO:0016020">
    <property type="term" value="C:membrane"/>
    <property type="evidence" value="ECO:0007669"/>
    <property type="project" value="UniProtKB-SubCell"/>
</dbReference>
<dbReference type="GO" id="GO:0004252">
    <property type="term" value="F:serine-type endopeptidase activity"/>
    <property type="evidence" value="ECO:0007669"/>
    <property type="project" value="InterPro"/>
</dbReference>
<feature type="transmembrane region" description="Helical" evidence="10">
    <location>
        <begin position="242"/>
        <end position="261"/>
    </location>
</feature>
<dbReference type="EC" id="3.4.21.105" evidence="10"/>
<keyword evidence="9 10" id="KW-0472">Membrane</keyword>
<keyword evidence="8 10" id="KW-1133">Transmembrane helix</keyword>
<feature type="transmembrane region" description="Helical" evidence="10">
    <location>
        <begin position="298"/>
        <end position="315"/>
    </location>
</feature>
<evidence type="ECO:0000256" key="9">
    <source>
        <dbReference type="ARBA" id="ARBA00023136"/>
    </source>
</evidence>
<dbReference type="AlphaFoldDB" id="A0A2N1JE59"/>
<evidence type="ECO:0000256" key="7">
    <source>
        <dbReference type="ARBA" id="ARBA00022825"/>
    </source>
</evidence>
<keyword evidence="14" id="KW-1185">Reference proteome</keyword>
<dbReference type="GO" id="GO:0006508">
    <property type="term" value="P:proteolysis"/>
    <property type="evidence" value="ECO:0007669"/>
    <property type="project" value="UniProtKB-KW"/>
</dbReference>
<dbReference type="PANTHER" id="PTHR22936">
    <property type="entry name" value="RHOMBOID-RELATED"/>
    <property type="match status" value="1"/>
</dbReference>
<accession>A0A2N1JE59</accession>
<dbReference type="OrthoDB" id="2146116at2759"/>
<evidence type="ECO:0000256" key="2">
    <source>
        <dbReference type="ARBA" id="ARBA00004141"/>
    </source>
</evidence>
<reference evidence="13 14" key="1">
    <citation type="submission" date="2017-10" db="EMBL/GenBank/DDBJ databases">
        <title>A novel species of cold-tolerant Malassezia isolated from bats.</title>
        <authorList>
            <person name="Lorch J.M."/>
            <person name="Palmer J.M."/>
            <person name="Vanderwolf K.J."/>
            <person name="Schmidt K.Z."/>
            <person name="Verant M.L."/>
            <person name="Weller T.J."/>
            <person name="Blehert D.S."/>
        </authorList>
    </citation>
    <scope>NUCLEOTIDE SEQUENCE [LARGE SCALE GENOMIC DNA]</scope>
    <source>
        <strain evidence="13 14">NWHC:44797-103</strain>
    </source>
</reference>
<keyword evidence="7 10" id="KW-0720">Serine protease</keyword>
<dbReference type="InterPro" id="IPR035952">
    <property type="entry name" value="Rhomboid-like_sf"/>
</dbReference>
<evidence type="ECO:0000313" key="13">
    <source>
        <dbReference type="EMBL" id="PKI84812.1"/>
    </source>
</evidence>
<dbReference type="EMBL" id="KZ454988">
    <property type="protein sequence ID" value="PKI84812.1"/>
    <property type="molecule type" value="Genomic_DNA"/>
</dbReference>
<evidence type="ECO:0000313" key="14">
    <source>
        <dbReference type="Proteomes" id="UP000232875"/>
    </source>
</evidence>
<evidence type="ECO:0000256" key="5">
    <source>
        <dbReference type="ARBA" id="ARBA00022692"/>
    </source>
</evidence>
<protein>
    <recommendedName>
        <fullName evidence="10">Rhomboid-type serine protease</fullName>
        <ecNumber evidence="10">3.4.21.105</ecNumber>
    </recommendedName>
</protein>
<dbReference type="SUPFAM" id="SSF144091">
    <property type="entry name" value="Rhomboid-like"/>
    <property type="match status" value="1"/>
</dbReference>
<evidence type="ECO:0000256" key="1">
    <source>
        <dbReference type="ARBA" id="ARBA00000156"/>
    </source>
</evidence>
<organism evidence="13 14">
    <name type="scientific">Malassezia vespertilionis</name>
    <dbReference type="NCBI Taxonomy" id="2020962"/>
    <lineage>
        <taxon>Eukaryota</taxon>
        <taxon>Fungi</taxon>
        <taxon>Dikarya</taxon>
        <taxon>Basidiomycota</taxon>
        <taxon>Ustilaginomycotina</taxon>
        <taxon>Malasseziomycetes</taxon>
        <taxon>Malasseziales</taxon>
        <taxon>Malasseziaceae</taxon>
        <taxon>Malassezia</taxon>
    </lineage>
</organism>
<evidence type="ECO:0000256" key="3">
    <source>
        <dbReference type="ARBA" id="ARBA00009045"/>
    </source>
</evidence>
<dbReference type="Proteomes" id="UP000232875">
    <property type="component" value="Unassembled WGS sequence"/>
</dbReference>
<feature type="transmembrane region" description="Helical" evidence="10">
    <location>
        <begin position="210"/>
        <end position="230"/>
    </location>
</feature>
<keyword evidence="6 10" id="KW-0378">Hydrolase</keyword>
<gene>
    <name evidence="13" type="ORF">MVES_001197</name>
</gene>
<feature type="region of interest" description="Disordered" evidence="11">
    <location>
        <begin position="30"/>
        <end position="53"/>
    </location>
</feature>